<evidence type="ECO:0008006" key="3">
    <source>
        <dbReference type="Google" id="ProtNLM"/>
    </source>
</evidence>
<dbReference type="EMBL" id="CP093442">
    <property type="protein sequence ID" value="UOF00529.1"/>
    <property type="molecule type" value="Genomic_DNA"/>
</dbReference>
<reference evidence="1" key="1">
    <citation type="submission" date="2022-03" db="EMBL/GenBank/DDBJ databases">
        <title>Genome Identification and Characterization of new species Bdellovibrio reynosense LBG001 sp. nov. from a Mexico soil sample.</title>
        <authorList>
            <person name="Camilli A."/>
            <person name="Ajao Y."/>
            <person name="Guo X."/>
        </authorList>
    </citation>
    <scope>NUCLEOTIDE SEQUENCE</scope>
    <source>
        <strain evidence="1">LBG001</strain>
    </source>
</reference>
<gene>
    <name evidence="1" type="ORF">MNR06_12550</name>
</gene>
<dbReference type="RefSeq" id="WP_243536584.1">
    <property type="nucleotide sequence ID" value="NZ_CP093442.1"/>
</dbReference>
<dbReference type="Gene3D" id="2.40.160.60">
    <property type="entry name" value="Outer membrane protein transport protein (OMPP1/FadL/TodX)"/>
    <property type="match status" value="1"/>
</dbReference>
<sequence length="273" mass="30133">MPHPLSLVKLPVFLMIYLTVNLASAQVYNSSISAATGGTGRAAVEAGDASFLNPASLVHLRGHYLFSSFAENEFAVALSDNSQESSFPASLGYVRKTFEVANAEIVQSDITFSLAEFIADKWAFGITGHYFQLEIPLASYSQPNADLGFLYTPEAHIGWALVVYNAFGEDKDIPEAYRPETSVGGGFNYIYQSRVRFRLDATSTSLYMVGLETYINDFVITRLGYQNNTEEKRELITAGVGFKGPRFALNYAYQGNSQISGDYRHSVDLEIPF</sequence>
<dbReference type="Proteomes" id="UP000830116">
    <property type="component" value="Chromosome"/>
</dbReference>
<name>A0ABY4C6U6_9BACT</name>
<accession>A0ABY4C6U6</accession>
<keyword evidence="2" id="KW-1185">Reference proteome</keyword>
<evidence type="ECO:0000313" key="2">
    <source>
        <dbReference type="Proteomes" id="UP000830116"/>
    </source>
</evidence>
<organism evidence="1 2">
    <name type="scientific">Bdellovibrio reynosensis</name>
    <dbReference type="NCBI Taxonomy" id="2835041"/>
    <lineage>
        <taxon>Bacteria</taxon>
        <taxon>Pseudomonadati</taxon>
        <taxon>Bdellovibrionota</taxon>
        <taxon>Bdellovibrionia</taxon>
        <taxon>Bdellovibrionales</taxon>
        <taxon>Pseudobdellovibrionaceae</taxon>
        <taxon>Bdellovibrio</taxon>
    </lineage>
</organism>
<proteinExistence type="predicted"/>
<evidence type="ECO:0000313" key="1">
    <source>
        <dbReference type="EMBL" id="UOF00529.1"/>
    </source>
</evidence>
<protein>
    <recommendedName>
        <fullName evidence="3">Transporter</fullName>
    </recommendedName>
</protein>